<dbReference type="EMBL" id="JANPWB010000014">
    <property type="protein sequence ID" value="KAJ1101772.1"/>
    <property type="molecule type" value="Genomic_DNA"/>
</dbReference>
<evidence type="ECO:0000313" key="1">
    <source>
        <dbReference type="EMBL" id="KAJ1101772.1"/>
    </source>
</evidence>
<gene>
    <name evidence="1" type="ORF">NDU88_006836</name>
</gene>
<protein>
    <submittedName>
        <fullName evidence="1">Uncharacterized protein</fullName>
    </submittedName>
</protein>
<reference evidence="1" key="1">
    <citation type="journal article" date="2022" name="bioRxiv">
        <title>Sequencing and chromosome-scale assembly of the giantPleurodeles waltlgenome.</title>
        <authorList>
            <person name="Brown T."/>
            <person name="Elewa A."/>
            <person name="Iarovenko S."/>
            <person name="Subramanian E."/>
            <person name="Araus A.J."/>
            <person name="Petzold A."/>
            <person name="Susuki M."/>
            <person name="Suzuki K.-i.T."/>
            <person name="Hayashi T."/>
            <person name="Toyoda A."/>
            <person name="Oliveira C."/>
            <person name="Osipova E."/>
            <person name="Leigh N.D."/>
            <person name="Simon A."/>
            <person name="Yun M.H."/>
        </authorList>
    </citation>
    <scope>NUCLEOTIDE SEQUENCE</scope>
    <source>
        <strain evidence="1">20211129_DDA</strain>
        <tissue evidence="1">Liver</tissue>
    </source>
</reference>
<dbReference type="Proteomes" id="UP001066276">
    <property type="component" value="Chromosome 10"/>
</dbReference>
<organism evidence="1 2">
    <name type="scientific">Pleurodeles waltl</name>
    <name type="common">Iberian ribbed newt</name>
    <dbReference type="NCBI Taxonomy" id="8319"/>
    <lineage>
        <taxon>Eukaryota</taxon>
        <taxon>Metazoa</taxon>
        <taxon>Chordata</taxon>
        <taxon>Craniata</taxon>
        <taxon>Vertebrata</taxon>
        <taxon>Euteleostomi</taxon>
        <taxon>Amphibia</taxon>
        <taxon>Batrachia</taxon>
        <taxon>Caudata</taxon>
        <taxon>Salamandroidea</taxon>
        <taxon>Salamandridae</taxon>
        <taxon>Pleurodelinae</taxon>
        <taxon>Pleurodeles</taxon>
    </lineage>
</organism>
<evidence type="ECO:0000313" key="2">
    <source>
        <dbReference type="Proteomes" id="UP001066276"/>
    </source>
</evidence>
<name>A0AAV7MDZ7_PLEWA</name>
<keyword evidence="2" id="KW-1185">Reference proteome</keyword>
<accession>A0AAV7MDZ7</accession>
<proteinExistence type="predicted"/>
<comment type="caution">
    <text evidence="1">The sequence shown here is derived from an EMBL/GenBank/DDBJ whole genome shotgun (WGS) entry which is preliminary data.</text>
</comment>
<dbReference type="AlphaFoldDB" id="A0AAV7MDZ7"/>
<sequence length="67" mass="7222">MAAVERMEAVATINIIVVDPCSDELRDPARLVHAAARVMKGQEQPPTAWTAKRTYVQAVCGPTNVCA</sequence>